<sequence>MGQAPLKRAGLRRRSFVLAAASTLPLAACQAPPPALQGGWVGASPERGHRLRGADQAARWGEGPLRRAQVLVVGGGVAGLACARQLAQAGVDVALLELEDQAGGNARAHSLGGQACPLGAHYLPLPGGEAREVQRLLHELGLARQHLGRTVYEERHLCHAPQERLFYQGAWHEGLLPPHEDEPRRLAQYRAFAVAVDRAQRDLGFAMPSHRAPWTAGHAALDAQSFAQWLDHQGLDEPGLRWYLDYCCRDDYGADSREVSAWAGIHYFASRHGFHAPGDAPSEREAVLTWPEGNAWLTQRMAADLGERIHGARTVLRVREQRDGVELLAWNEQAQAPERWQASQLVLATPLFIARRLLEQAPEPLQQLQLLLPYAPWLVSNLRLKVPELLARPGMGQAWDSVVYGSKALGYVDARHQSLDPTPRPGLITHYWALPRHERGALLQGRWESWAQRVIAELASTHADLPQSVSEIALARWGHAMAIPVPGLRGSAALAALRSRAWGRLHFAHSDLASYSVFEEAYTQGCEVASRLLQHARTQPRKSS</sequence>
<protein>
    <submittedName>
        <fullName evidence="3">Flavin-dependent amine oxidoreductase</fullName>
    </submittedName>
</protein>
<reference evidence="3 4" key="1">
    <citation type="submission" date="2019-03" db="EMBL/GenBank/DDBJ databases">
        <title>Genomic Encyclopedia of Type Strains, Phase IV (KMG-IV): sequencing the most valuable type-strain genomes for metagenomic binning, comparative biology and taxonomic classification.</title>
        <authorList>
            <person name="Goeker M."/>
        </authorList>
    </citation>
    <scope>NUCLEOTIDE SEQUENCE [LARGE SCALE GENOMIC DNA]</scope>
    <source>
        <strain evidence="3 4">DSM 25082</strain>
    </source>
</reference>
<dbReference type="InterPro" id="IPR050464">
    <property type="entry name" value="Zeta_carotene_desat/Oxidored"/>
</dbReference>
<dbReference type="EMBL" id="SNXE01000006">
    <property type="protein sequence ID" value="TDP07768.1"/>
    <property type="molecule type" value="Genomic_DNA"/>
</dbReference>
<keyword evidence="4" id="KW-1185">Reference proteome</keyword>
<dbReference type="SUPFAM" id="SSF51905">
    <property type="entry name" value="FAD/NAD(P)-binding domain"/>
    <property type="match status" value="1"/>
</dbReference>
<name>A0A4V3CJ13_9BURK</name>
<feature type="chain" id="PRO_5020615992" evidence="1">
    <location>
        <begin position="31"/>
        <end position="544"/>
    </location>
</feature>
<dbReference type="AlphaFoldDB" id="A0A4V3CJ13"/>
<dbReference type="RefSeq" id="WP_246030825.1">
    <property type="nucleotide sequence ID" value="NZ_JAUFPJ010000007.1"/>
</dbReference>
<keyword evidence="1" id="KW-0732">Signal</keyword>
<evidence type="ECO:0000259" key="2">
    <source>
        <dbReference type="Pfam" id="PF01593"/>
    </source>
</evidence>
<dbReference type="GO" id="GO:0016491">
    <property type="term" value="F:oxidoreductase activity"/>
    <property type="evidence" value="ECO:0007669"/>
    <property type="project" value="InterPro"/>
</dbReference>
<dbReference type="InterPro" id="IPR002937">
    <property type="entry name" value="Amino_oxidase"/>
</dbReference>
<feature type="signal peptide" evidence="1">
    <location>
        <begin position="1"/>
        <end position="30"/>
    </location>
</feature>
<dbReference type="Pfam" id="PF01593">
    <property type="entry name" value="Amino_oxidase"/>
    <property type="match status" value="1"/>
</dbReference>
<dbReference type="Proteomes" id="UP000295357">
    <property type="component" value="Unassembled WGS sequence"/>
</dbReference>
<organism evidence="3 4">
    <name type="scientific">Roseateles asaccharophilus</name>
    <dbReference type="NCBI Taxonomy" id="582607"/>
    <lineage>
        <taxon>Bacteria</taxon>
        <taxon>Pseudomonadati</taxon>
        <taxon>Pseudomonadota</taxon>
        <taxon>Betaproteobacteria</taxon>
        <taxon>Burkholderiales</taxon>
        <taxon>Sphaerotilaceae</taxon>
        <taxon>Roseateles</taxon>
    </lineage>
</organism>
<evidence type="ECO:0000313" key="4">
    <source>
        <dbReference type="Proteomes" id="UP000295357"/>
    </source>
</evidence>
<proteinExistence type="predicted"/>
<dbReference type="PANTHER" id="PTHR42923">
    <property type="entry name" value="PROTOPORPHYRINOGEN OXIDASE"/>
    <property type="match status" value="1"/>
</dbReference>
<comment type="caution">
    <text evidence="3">The sequence shown here is derived from an EMBL/GenBank/DDBJ whole genome shotgun (WGS) entry which is preliminary data.</text>
</comment>
<feature type="domain" description="Amine oxidase" evidence="2">
    <location>
        <begin position="77"/>
        <end position="533"/>
    </location>
</feature>
<evidence type="ECO:0000313" key="3">
    <source>
        <dbReference type="EMBL" id="TDP07768.1"/>
    </source>
</evidence>
<accession>A0A4V3CJ13</accession>
<dbReference type="InterPro" id="IPR036188">
    <property type="entry name" value="FAD/NAD-bd_sf"/>
</dbReference>
<evidence type="ECO:0000256" key="1">
    <source>
        <dbReference type="SAM" id="SignalP"/>
    </source>
</evidence>
<dbReference type="Gene3D" id="3.50.50.60">
    <property type="entry name" value="FAD/NAD(P)-binding domain"/>
    <property type="match status" value="1"/>
</dbReference>
<gene>
    <name evidence="3" type="ORF">DFR39_10628</name>
</gene>
<dbReference type="PANTHER" id="PTHR42923:SF39">
    <property type="entry name" value="AMINO OXIDASE"/>
    <property type="match status" value="1"/>
</dbReference>